<gene>
    <name evidence="3" type="ORF">TCIL3000_11_4410</name>
</gene>
<dbReference type="EMBL" id="HE575324">
    <property type="protein sequence ID" value="CCC95036.1"/>
    <property type="molecule type" value="Genomic_DNA"/>
</dbReference>
<organism evidence="3">
    <name type="scientific">Trypanosoma congolense (strain IL3000)</name>
    <dbReference type="NCBI Taxonomy" id="1068625"/>
    <lineage>
        <taxon>Eukaryota</taxon>
        <taxon>Discoba</taxon>
        <taxon>Euglenozoa</taxon>
        <taxon>Kinetoplastea</taxon>
        <taxon>Metakinetoplastina</taxon>
        <taxon>Trypanosomatida</taxon>
        <taxon>Trypanosomatidae</taxon>
        <taxon>Trypanosoma</taxon>
        <taxon>Nannomonas</taxon>
    </lineage>
</organism>
<dbReference type="VEuPathDB" id="TriTrypDB:TcIL3000.11.4410"/>
<name>G0V066_TRYCI</name>
<proteinExistence type="predicted"/>
<feature type="coiled-coil region" evidence="1">
    <location>
        <begin position="154"/>
        <end position="181"/>
    </location>
</feature>
<feature type="region of interest" description="Disordered" evidence="2">
    <location>
        <begin position="1"/>
        <end position="28"/>
    </location>
</feature>
<feature type="coiled-coil region" evidence="1">
    <location>
        <begin position="213"/>
        <end position="247"/>
    </location>
</feature>
<protein>
    <recommendedName>
        <fullName evidence="4">Basal body-orientation factor 1</fullName>
    </recommendedName>
</protein>
<feature type="coiled-coil region" evidence="1">
    <location>
        <begin position="55"/>
        <end position="121"/>
    </location>
</feature>
<accession>G0V066</accession>
<dbReference type="PANTHER" id="PTHR14845:SF6">
    <property type="entry name" value="BASAL BODY-ORIENTATION FACTOR 1"/>
    <property type="match status" value="1"/>
</dbReference>
<feature type="compositionally biased region" description="Polar residues" evidence="2">
    <location>
        <begin position="17"/>
        <end position="28"/>
    </location>
</feature>
<evidence type="ECO:0000313" key="3">
    <source>
        <dbReference type="EMBL" id="CCC95036.1"/>
    </source>
</evidence>
<reference evidence="3" key="1">
    <citation type="journal article" date="2012" name="Proc. Natl. Acad. Sci. U.S.A.">
        <title>Antigenic diversity is generated by distinct evolutionary mechanisms in African trypanosome species.</title>
        <authorList>
            <person name="Jackson A.P."/>
            <person name="Berry A."/>
            <person name="Aslett M."/>
            <person name="Allison H.C."/>
            <person name="Burton P."/>
            <person name="Vavrova-Anderson J."/>
            <person name="Brown R."/>
            <person name="Browne H."/>
            <person name="Corton N."/>
            <person name="Hauser H."/>
            <person name="Gamble J."/>
            <person name="Gilderthorp R."/>
            <person name="Marcello L."/>
            <person name="McQuillan J."/>
            <person name="Otto T.D."/>
            <person name="Quail M.A."/>
            <person name="Sanders M.J."/>
            <person name="van Tonder A."/>
            <person name="Ginger M.L."/>
            <person name="Field M.C."/>
            <person name="Barry J.D."/>
            <person name="Hertz-Fowler C."/>
            <person name="Berriman M."/>
        </authorList>
    </citation>
    <scope>NUCLEOTIDE SEQUENCE</scope>
    <source>
        <strain evidence="3">IL3000</strain>
    </source>
</reference>
<keyword evidence="1" id="KW-0175">Coiled coil</keyword>
<evidence type="ECO:0000256" key="1">
    <source>
        <dbReference type="SAM" id="Coils"/>
    </source>
</evidence>
<evidence type="ECO:0008006" key="4">
    <source>
        <dbReference type="Google" id="ProtNLM"/>
    </source>
</evidence>
<feature type="coiled-coil region" evidence="1">
    <location>
        <begin position="283"/>
        <end position="339"/>
    </location>
</feature>
<feature type="compositionally biased region" description="Polar residues" evidence="2">
    <location>
        <begin position="382"/>
        <end position="397"/>
    </location>
</feature>
<dbReference type="AlphaFoldDB" id="G0V066"/>
<evidence type="ECO:0000256" key="2">
    <source>
        <dbReference type="SAM" id="MobiDB-lite"/>
    </source>
</evidence>
<feature type="region of interest" description="Disordered" evidence="2">
    <location>
        <begin position="374"/>
        <end position="498"/>
    </location>
</feature>
<dbReference type="PANTHER" id="PTHR14845">
    <property type="entry name" value="COILED-COIL DOMAIN-CONTAINING 166"/>
    <property type="match status" value="1"/>
</dbReference>
<sequence length="564" mass="64692">MQTRISPHSARRHRTTTPESGRRTSQNPSDVVVSTFANVDLRVTKAAMNDYARSCETMALENEKLRIELQRQEEESIKVVEHLKEQLEEAQSKVMKQQDEINRLQREINESTEEIRQQYTRMIEERDEQVSQYALLVHRLQNEMRAGAQSIHLRQEHLLEVQRLEDRIEEMKTEHECELSALRFQTVDRKMRLLALEETMRESFQAKVEQESSVMLEKKSHELLKNYRELQEERSRLVKDINELMQLATVKAAEFADERRKGNLRQHACEEALRRIAHSNKRSRDMQMKTQRLEQHVKDLLQEKKSVREELSRQYEGKISTLEKALAETQSSLRSHRAELQRMRYAASKVVEQRSDLEKFFYVALDDVRKMRTRLSKPKGSVAQSARVTSPSPSLYSSGALRQYNNCNTRLPHLPPSYKQQQMDGGGASVGNSAASPHSAGEAKTPALAPCAPEPQPHDQYPPVVPGAGKRTQQERSASQRRAPSGNVKSAVEGSVKGNLENKDNRLNIDLGEDGKGMYLNEMSWEDKEKIIKALLFFINQTCYQPVSKTGSDSQEELGKVVAS</sequence>